<dbReference type="Gramene" id="TKW14238">
    <property type="protein sequence ID" value="TKW14238"/>
    <property type="gene ID" value="SEVIR_5G155100v2"/>
</dbReference>
<dbReference type="OMA" id="CERPGVR"/>
<feature type="compositionally biased region" description="Basic and acidic residues" evidence="1">
    <location>
        <begin position="46"/>
        <end position="58"/>
    </location>
</feature>
<evidence type="ECO:0000313" key="2">
    <source>
        <dbReference type="EMBL" id="TKW14238.1"/>
    </source>
</evidence>
<feature type="region of interest" description="Disordered" evidence="1">
    <location>
        <begin position="39"/>
        <end position="58"/>
    </location>
</feature>
<reference evidence="2" key="1">
    <citation type="submission" date="2019-03" db="EMBL/GenBank/DDBJ databases">
        <title>WGS assembly of Setaria viridis.</title>
        <authorList>
            <person name="Huang P."/>
            <person name="Jenkins J."/>
            <person name="Grimwood J."/>
            <person name="Barry K."/>
            <person name="Healey A."/>
            <person name="Mamidi S."/>
            <person name="Sreedasyam A."/>
            <person name="Shu S."/>
            <person name="Feldman M."/>
            <person name="Wu J."/>
            <person name="Yu Y."/>
            <person name="Chen C."/>
            <person name="Johnson J."/>
            <person name="Rokhsar D."/>
            <person name="Baxter I."/>
            <person name="Schmutz J."/>
            <person name="Brutnell T."/>
            <person name="Kellogg E."/>
        </authorList>
    </citation>
    <scope>NUCLEOTIDE SEQUENCE [LARGE SCALE GENOMIC DNA]</scope>
</reference>
<dbReference type="EMBL" id="CM016556">
    <property type="protein sequence ID" value="TKW14238.1"/>
    <property type="molecule type" value="Genomic_DNA"/>
</dbReference>
<protein>
    <submittedName>
        <fullName evidence="2">Uncharacterized protein</fullName>
    </submittedName>
</protein>
<proteinExistence type="predicted"/>
<dbReference type="AlphaFoldDB" id="A0A4U6UEC1"/>
<organism evidence="2 3">
    <name type="scientific">Setaria viridis</name>
    <name type="common">Green bristlegrass</name>
    <name type="synonym">Setaria italica subsp. viridis</name>
    <dbReference type="NCBI Taxonomy" id="4556"/>
    <lineage>
        <taxon>Eukaryota</taxon>
        <taxon>Viridiplantae</taxon>
        <taxon>Streptophyta</taxon>
        <taxon>Embryophyta</taxon>
        <taxon>Tracheophyta</taxon>
        <taxon>Spermatophyta</taxon>
        <taxon>Magnoliopsida</taxon>
        <taxon>Liliopsida</taxon>
        <taxon>Poales</taxon>
        <taxon>Poaceae</taxon>
        <taxon>PACMAD clade</taxon>
        <taxon>Panicoideae</taxon>
        <taxon>Panicodae</taxon>
        <taxon>Paniceae</taxon>
        <taxon>Cenchrinae</taxon>
        <taxon>Setaria</taxon>
    </lineage>
</organism>
<name>A0A4U6UEC1_SETVI</name>
<evidence type="ECO:0000256" key="1">
    <source>
        <dbReference type="SAM" id="MobiDB-lite"/>
    </source>
</evidence>
<gene>
    <name evidence="2" type="ORF">SEVIR_5G155100v2</name>
</gene>
<keyword evidence="3" id="KW-1185">Reference proteome</keyword>
<accession>A0A4U6UEC1</accession>
<evidence type="ECO:0000313" key="3">
    <source>
        <dbReference type="Proteomes" id="UP000298652"/>
    </source>
</evidence>
<dbReference type="Proteomes" id="UP000298652">
    <property type="component" value="Chromosome 5"/>
</dbReference>
<sequence length="58" mass="6630">MDRPSDQHVPNGYRWCERPGVRKRMKSYELNRSFGLANTVLGGHSEMGDKEDIGSARH</sequence>